<evidence type="ECO:0000313" key="1">
    <source>
        <dbReference type="EMBL" id="KAL3513268.1"/>
    </source>
</evidence>
<dbReference type="AlphaFoldDB" id="A0ABD2Z178"/>
<proteinExistence type="predicted"/>
<reference evidence="1 2" key="1">
    <citation type="submission" date="2024-11" db="EMBL/GenBank/DDBJ databases">
        <title>A near-complete genome assembly of Cinchona calisaya.</title>
        <authorList>
            <person name="Lian D.C."/>
            <person name="Zhao X.W."/>
            <person name="Wei L."/>
        </authorList>
    </citation>
    <scope>NUCLEOTIDE SEQUENCE [LARGE SCALE GENOMIC DNA]</scope>
    <source>
        <tissue evidence="1">Nenye</tissue>
    </source>
</reference>
<dbReference type="Proteomes" id="UP001630127">
    <property type="component" value="Unassembled WGS sequence"/>
</dbReference>
<comment type="caution">
    <text evidence="1">The sequence shown here is derived from an EMBL/GenBank/DDBJ whole genome shotgun (WGS) entry which is preliminary data.</text>
</comment>
<gene>
    <name evidence="1" type="ORF">ACH5RR_025985</name>
</gene>
<feature type="non-terminal residue" evidence="1">
    <location>
        <position position="51"/>
    </location>
</feature>
<evidence type="ECO:0000313" key="2">
    <source>
        <dbReference type="Proteomes" id="UP001630127"/>
    </source>
</evidence>
<dbReference type="EMBL" id="JBJUIK010000011">
    <property type="protein sequence ID" value="KAL3513268.1"/>
    <property type="molecule type" value="Genomic_DNA"/>
</dbReference>
<protein>
    <submittedName>
        <fullName evidence="1">Uncharacterized protein</fullName>
    </submittedName>
</protein>
<accession>A0ABD2Z178</accession>
<organism evidence="1 2">
    <name type="scientific">Cinchona calisaya</name>
    <dbReference type="NCBI Taxonomy" id="153742"/>
    <lineage>
        <taxon>Eukaryota</taxon>
        <taxon>Viridiplantae</taxon>
        <taxon>Streptophyta</taxon>
        <taxon>Embryophyta</taxon>
        <taxon>Tracheophyta</taxon>
        <taxon>Spermatophyta</taxon>
        <taxon>Magnoliopsida</taxon>
        <taxon>eudicotyledons</taxon>
        <taxon>Gunneridae</taxon>
        <taxon>Pentapetalae</taxon>
        <taxon>asterids</taxon>
        <taxon>lamiids</taxon>
        <taxon>Gentianales</taxon>
        <taxon>Rubiaceae</taxon>
        <taxon>Cinchonoideae</taxon>
        <taxon>Cinchoneae</taxon>
        <taxon>Cinchona</taxon>
    </lineage>
</organism>
<sequence>ISSIEQNCYSSKSRYTSRKSLKLIDMSVCVKDAKRMMHNAVRGCCKKIHYG</sequence>
<name>A0ABD2Z178_9GENT</name>
<keyword evidence="2" id="KW-1185">Reference proteome</keyword>
<feature type="non-terminal residue" evidence="1">
    <location>
        <position position="1"/>
    </location>
</feature>